<keyword evidence="4" id="KW-0808">Transferase</keyword>
<dbReference type="Proteomes" id="UP001238540">
    <property type="component" value="Unassembled WGS sequence"/>
</dbReference>
<feature type="coiled-coil region" evidence="1">
    <location>
        <begin position="57"/>
        <end position="117"/>
    </location>
</feature>
<feature type="compositionally biased region" description="Polar residues" evidence="2">
    <location>
        <begin position="7"/>
        <end position="22"/>
    </location>
</feature>
<proteinExistence type="predicted"/>
<dbReference type="PANTHER" id="PTHR38043">
    <property type="entry name" value="PROTEIN HEMX"/>
    <property type="match status" value="1"/>
</dbReference>
<evidence type="ECO:0000256" key="1">
    <source>
        <dbReference type="SAM" id="Coils"/>
    </source>
</evidence>
<keyword evidence="4" id="KW-0489">Methyltransferase</keyword>
<keyword evidence="1" id="KW-0175">Coiled coil</keyword>
<dbReference type="Pfam" id="PF04375">
    <property type="entry name" value="HemX"/>
    <property type="match status" value="1"/>
</dbReference>
<dbReference type="PANTHER" id="PTHR38043:SF1">
    <property type="entry name" value="PROTEIN HEMX"/>
    <property type="match status" value="1"/>
</dbReference>
<reference evidence="5" key="1">
    <citation type="journal article" date="2019" name="Int. J. Syst. Evol. Microbiol.">
        <title>The Global Catalogue of Microorganisms (GCM) 10K type strain sequencing project: providing services to taxonomists for standard genome sequencing and annotation.</title>
        <authorList>
            <consortium name="The Broad Institute Genomics Platform"/>
            <consortium name="The Broad Institute Genome Sequencing Center for Infectious Disease"/>
            <person name="Wu L."/>
            <person name="Ma J."/>
        </authorList>
    </citation>
    <scope>NUCLEOTIDE SEQUENCE [LARGE SCALE GENOMIC DNA]</scope>
    <source>
        <strain evidence="5">CECT 7398</strain>
    </source>
</reference>
<dbReference type="EC" id="2.1.1.107" evidence="4"/>
<protein>
    <submittedName>
        <fullName evidence="4">Uroporphyrinogen-III C-methyltransferase</fullName>
        <ecNumber evidence="4">2.1.1.107</ecNumber>
    </submittedName>
</protein>
<evidence type="ECO:0000313" key="4">
    <source>
        <dbReference type="EMBL" id="MDN3608758.1"/>
    </source>
</evidence>
<evidence type="ECO:0000256" key="3">
    <source>
        <dbReference type="SAM" id="Phobius"/>
    </source>
</evidence>
<evidence type="ECO:0000313" key="5">
    <source>
        <dbReference type="Proteomes" id="UP001238540"/>
    </source>
</evidence>
<feature type="transmembrane region" description="Helical" evidence="3">
    <location>
        <begin position="34"/>
        <end position="55"/>
    </location>
</feature>
<feature type="region of interest" description="Disordered" evidence="2">
    <location>
        <begin position="1"/>
        <end position="27"/>
    </location>
</feature>
<comment type="caution">
    <text evidence="4">The sequence shown here is derived from an EMBL/GenBank/DDBJ whole genome shotgun (WGS) entry which is preliminary data.</text>
</comment>
<sequence>MIRKNRNNQVEPKTETPASTGSADEKQAKRGVKLGAIAIIMSLLFGGGLIAQNLWQSAKYQEEIEVLTTELQRTRTTVQESLSAAQETTLNKVAETNDKNQNELSLQKKSIELLQRELSKRGDHRPNNWVLAEADYLVKLAGHKLYLENDAATARQLLESADQRIATLNDPTLIPLRQSMAKDITALMSIRNIDTAGLVLRIIALQQQVDALPIINATLAVEPEDKSVQISENIQDWKSNMMASLRRFSENVITVRTRDTNTLPLITVEQQFFLRENIKAKLDTAIKAVFLQQQEVYSSTLTTSQQWSASFFKQDANTVVEFDRALTQLMKQKVQIEYPETLETPQILSDVISRRFNRDTTILPTEEQ</sequence>
<keyword evidence="3" id="KW-0812">Transmembrane</keyword>
<evidence type="ECO:0000256" key="2">
    <source>
        <dbReference type="SAM" id="MobiDB-lite"/>
    </source>
</evidence>
<dbReference type="EMBL" id="JAUFQC010000001">
    <property type="protein sequence ID" value="MDN3608758.1"/>
    <property type="molecule type" value="Genomic_DNA"/>
</dbReference>
<gene>
    <name evidence="4" type="ORF">QWZ16_03195</name>
</gene>
<organism evidence="4 5">
    <name type="scientific">Vibrio ostreicida</name>
    <dbReference type="NCBI Taxonomy" id="526588"/>
    <lineage>
        <taxon>Bacteria</taxon>
        <taxon>Pseudomonadati</taxon>
        <taxon>Pseudomonadota</taxon>
        <taxon>Gammaproteobacteria</taxon>
        <taxon>Vibrionales</taxon>
        <taxon>Vibrionaceae</taxon>
        <taxon>Vibrio</taxon>
    </lineage>
</organism>
<keyword evidence="3" id="KW-0472">Membrane</keyword>
<keyword evidence="3" id="KW-1133">Transmembrane helix</keyword>
<dbReference type="RefSeq" id="WP_170883742.1">
    <property type="nucleotide sequence ID" value="NZ_JABEYA020000022.1"/>
</dbReference>
<accession>A0ABT8BPU9</accession>
<dbReference type="GO" id="GO:0004851">
    <property type="term" value="F:uroporphyrin-III C-methyltransferase activity"/>
    <property type="evidence" value="ECO:0007669"/>
    <property type="project" value="UniProtKB-EC"/>
</dbReference>
<keyword evidence="5" id="KW-1185">Reference proteome</keyword>
<dbReference type="GO" id="GO:0032259">
    <property type="term" value="P:methylation"/>
    <property type="evidence" value="ECO:0007669"/>
    <property type="project" value="UniProtKB-KW"/>
</dbReference>
<name>A0ABT8BPU9_9VIBR</name>
<dbReference type="InterPro" id="IPR007470">
    <property type="entry name" value="HemX"/>
</dbReference>